<evidence type="ECO:0000313" key="2">
    <source>
        <dbReference type="Proteomes" id="UP001211065"/>
    </source>
</evidence>
<sequence>MKAGRSMLQVFGDSKKLEYTFKSYESFYNLINEKKDSLKENNIDFTNQEIEQSLFADKILNLCGSKKRKHDVSEDTGIVVENNQKKKKGK</sequence>
<evidence type="ECO:0000313" key="1">
    <source>
        <dbReference type="EMBL" id="KAJ3215717.1"/>
    </source>
</evidence>
<dbReference type="EMBL" id="JADGJW010000525">
    <property type="protein sequence ID" value="KAJ3215717.1"/>
    <property type="molecule type" value="Genomic_DNA"/>
</dbReference>
<keyword evidence="2" id="KW-1185">Reference proteome</keyword>
<comment type="caution">
    <text evidence="1">The sequence shown here is derived from an EMBL/GenBank/DDBJ whole genome shotgun (WGS) entry which is preliminary data.</text>
</comment>
<accession>A0AAD5TY58</accession>
<organism evidence="1 2">
    <name type="scientific">Clydaea vesicula</name>
    <dbReference type="NCBI Taxonomy" id="447962"/>
    <lineage>
        <taxon>Eukaryota</taxon>
        <taxon>Fungi</taxon>
        <taxon>Fungi incertae sedis</taxon>
        <taxon>Chytridiomycota</taxon>
        <taxon>Chytridiomycota incertae sedis</taxon>
        <taxon>Chytridiomycetes</taxon>
        <taxon>Lobulomycetales</taxon>
        <taxon>Lobulomycetaceae</taxon>
        <taxon>Clydaea</taxon>
    </lineage>
</organism>
<dbReference type="Proteomes" id="UP001211065">
    <property type="component" value="Unassembled WGS sequence"/>
</dbReference>
<name>A0AAD5TY58_9FUNG</name>
<protein>
    <submittedName>
        <fullName evidence="1">Uncharacterized protein</fullName>
    </submittedName>
</protein>
<proteinExistence type="predicted"/>
<gene>
    <name evidence="1" type="ORF">HK099_006235</name>
</gene>
<reference evidence="1" key="1">
    <citation type="submission" date="2020-05" db="EMBL/GenBank/DDBJ databases">
        <title>Phylogenomic resolution of chytrid fungi.</title>
        <authorList>
            <person name="Stajich J.E."/>
            <person name="Amses K."/>
            <person name="Simmons R."/>
            <person name="Seto K."/>
            <person name="Myers J."/>
            <person name="Bonds A."/>
            <person name="Quandt C.A."/>
            <person name="Barry K."/>
            <person name="Liu P."/>
            <person name="Grigoriev I."/>
            <person name="Longcore J.E."/>
            <person name="James T.Y."/>
        </authorList>
    </citation>
    <scope>NUCLEOTIDE SEQUENCE</scope>
    <source>
        <strain evidence="1">JEL0476</strain>
    </source>
</reference>
<dbReference type="AlphaFoldDB" id="A0AAD5TY58"/>